<protein>
    <submittedName>
        <fullName evidence="2">Uncharacterized protein</fullName>
    </submittedName>
</protein>
<accession>A0ABQ9HUM9</accession>
<proteinExistence type="predicted"/>
<sequence>MCLKNSLLLPSFKQLHLRTNMCFDKGQDEFQQFLRHIGEETCPPIPCQPEGYIELPDFLVLSKNADICNHVFGKRCSLRRYDIVWLCVYFPSALSVISTWAILCPWNGDIDDINVIMDQLEDTNKDSMNIPIEFYRVFFATTFLVPCWFFVYHAHTETLTLSMAC</sequence>
<gene>
    <name evidence="2" type="ORF">PR048_013987</name>
</gene>
<comment type="caution">
    <text evidence="2">The sequence shown here is derived from an EMBL/GenBank/DDBJ whole genome shotgun (WGS) entry which is preliminary data.</text>
</comment>
<keyword evidence="1" id="KW-0812">Transmembrane</keyword>
<dbReference type="Proteomes" id="UP001159363">
    <property type="component" value="Chromosome X"/>
</dbReference>
<feature type="transmembrane region" description="Helical" evidence="1">
    <location>
        <begin position="134"/>
        <end position="154"/>
    </location>
</feature>
<dbReference type="EMBL" id="JARBHB010000004">
    <property type="protein sequence ID" value="KAJ8887769.1"/>
    <property type="molecule type" value="Genomic_DNA"/>
</dbReference>
<evidence type="ECO:0000313" key="3">
    <source>
        <dbReference type="Proteomes" id="UP001159363"/>
    </source>
</evidence>
<evidence type="ECO:0000313" key="2">
    <source>
        <dbReference type="EMBL" id="KAJ8887769.1"/>
    </source>
</evidence>
<keyword evidence="3" id="KW-1185">Reference proteome</keyword>
<keyword evidence="1" id="KW-0472">Membrane</keyword>
<name>A0ABQ9HUM9_9NEOP</name>
<keyword evidence="1" id="KW-1133">Transmembrane helix</keyword>
<evidence type="ECO:0000256" key="1">
    <source>
        <dbReference type="SAM" id="Phobius"/>
    </source>
</evidence>
<feature type="transmembrane region" description="Helical" evidence="1">
    <location>
        <begin position="83"/>
        <end position="103"/>
    </location>
</feature>
<organism evidence="2 3">
    <name type="scientific">Dryococelus australis</name>
    <dbReference type="NCBI Taxonomy" id="614101"/>
    <lineage>
        <taxon>Eukaryota</taxon>
        <taxon>Metazoa</taxon>
        <taxon>Ecdysozoa</taxon>
        <taxon>Arthropoda</taxon>
        <taxon>Hexapoda</taxon>
        <taxon>Insecta</taxon>
        <taxon>Pterygota</taxon>
        <taxon>Neoptera</taxon>
        <taxon>Polyneoptera</taxon>
        <taxon>Phasmatodea</taxon>
        <taxon>Verophasmatodea</taxon>
        <taxon>Anareolatae</taxon>
        <taxon>Phasmatidae</taxon>
        <taxon>Eurycanthinae</taxon>
        <taxon>Dryococelus</taxon>
    </lineage>
</organism>
<reference evidence="2 3" key="1">
    <citation type="submission" date="2023-02" db="EMBL/GenBank/DDBJ databases">
        <title>LHISI_Scaffold_Assembly.</title>
        <authorList>
            <person name="Stuart O.P."/>
            <person name="Cleave R."/>
            <person name="Magrath M.J.L."/>
            <person name="Mikheyev A.S."/>
        </authorList>
    </citation>
    <scope>NUCLEOTIDE SEQUENCE [LARGE SCALE GENOMIC DNA]</scope>
    <source>
        <strain evidence="2">Daus_M_001</strain>
        <tissue evidence="2">Leg muscle</tissue>
    </source>
</reference>